<keyword evidence="1" id="KW-0732">Signal</keyword>
<name>A0A1G5BF94_9FLAO</name>
<sequence length="295" mass="32798">MPKILSLLTLLVFGLGQAQELNCTVTVNAEQVGGTNQQVFKTLQRALGDYINKTDWTGQGYKPNERINCSMFINVSGQAGNAFTATIQVGASRPSHNSTYSSAILNANDKDFNFEYNEFQNLIFNPTVFDSNLISVVSYYCFLIIGMDADTFAPEGGTSYLETAREIVSVAQTGGYKGWSGSETNANRFFLINDMLAETYKPYREAMYMYHFEGLDVMNRDQKLGKENIKKAILKLAEIHSVRPNSLMARTFFDAKADEIVSIFSGGPKINITDLVDALNRVSPLNSAKWATIKF</sequence>
<reference evidence="2 3" key="1">
    <citation type="submission" date="2016-10" db="EMBL/GenBank/DDBJ databases">
        <authorList>
            <person name="de Groot N.N."/>
        </authorList>
    </citation>
    <scope>NUCLEOTIDE SEQUENCE [LARGE SCALE GENOMIC DNA]</scope>
    <source>
        <strain evidence="2 3">CGMCC 1.7031</strain>
    </source>
</reference>
<gene>
    <name evidence="2" type="ORF">SAMN02927903_00357</name>
</gene>
<dbReference type="InterPro" id="IPR032274">
    <property type="entry name" value="DUF4835"/>
</dbReference>
<evidence type="ECO:0000256" key="1">
    <source>
        <dbReference type="SAM" id="SignalP"/>
    </source>
</evidence>
<feature type="signal peptide" evidence="1">
    <location>
        <begin position="1"/>
        <end position="18"/>
    </location>
</feature>
<dbReference type="OrthoDB" id="9773381at2"/>
<organism evidence="2 3">
    <name type="scientific">Flavobacterium caeni</name>
    <dbReference type="NCBI Taxonomy" id="490189"/>
    <lineage>
        <taxon>Bacteria</taxon>
        <taxon>Pseudomonadati</taxon>
        <taxon>Bacteroidota</taxon>
        <taxon>Flavobacteriia</taxon>
        <taxon>Flavobacteriales</taxon>
        <taxon>Flavobacteriaceae</taxon>
        <taxon>Flavobacterium</taxon>
    </lineage>
</organism>
<dbReference type="Pfam" id="PF16119">
    <property type="entry name" value="DUF4835"/>
    <property type="match status" value="1"/>
</dbReference>
<evidence type="ECO:0000313" key="2">
    <source>
        <dbReference type="EMBL" id="SCX88833.1"/>
    </source>
</evidence>
<dbReference type="STRING" id="490189.SAMN02927903_00357"/>
<proteinExistence type="predicted"/>
<evidence type="ECO:0000313" key="3">
    <source>
        <dbReference type="Proteomes" id="UP000199354"/>
    </source>
</evidence>
<dbReference type="RefSeq" id="WP_091140583.1">
    <property type="nucleotide sequence ID" value="NZ_FMVF01000002.1"/>
</dbReference>
<dbReference type="AlphaFoldDB" id="A0A1G5BF94"/>
<protein>
    <recommendedName>
        <fullName evidence="4">DUF4835 domain-containing protein</fullName>
    </recommendedName>
</protein>
<keyword evidence="3" id="KW-1185">Reference proteome</keyword>
<evidence type="ECO:0008006" key="4">
    <source>
        <dbReference type="Google" id="ProtNLM"/>
    </source>
</evidence>
<accession>A0A1G5BF94</accession>
<dbReference type="Proteomes" id="UP000199354">
    <property type="component" value="Unassembled WGS sequence"/>
</dbReference>
<feature type="chain" id="PRO_5011763474" description="DUF4835 domain-containing protein" evidence="1">
    <location>
        <begin position="19"/>
        <end position="295"/>
    </location>
</feature>
<dbReference type="EMBL" id="FMVF01000002">
    <property type="protein sequence ID" value="SCX88833.1"/>
    <property type="molecule type" value="Genomic_DNA"/>
</dbReference>